<proteinExistence type="predicted"/>
<dbReference type="AlphaFoldDB" id="A0A223P162"/>
<dbReference type="RefSeq" id="WP_094571963.1">
    <property type="nucleotide sequence ID" value="NZ_CP022743.1"/>
</dbReference>
<organism evidence="2 3">
    <name type="scientific">Mucilaginibacter xinganensis</name>
    <dbReference type="NCBI Taxonomy" id="1234841"/>
    <lineage>
        <taxon>Bacteria</taxon>
        <taxon>Pseudomonadati</taxon>
        <taxon>Bacteroidota</taxon>
        <taxon>Sphingobacteriia</taxon>
        <taxon>Sphingobacteriales</taxon>
        <taxon>Sphingobacteriaceae</taxon>
        <taxon>Mucilaginibacter</taxon>
    </lineage>
</organism>
<reference evidence="2 3" key="1">
    <citation type="submission" date="2017-08" db="EMBL/GenBank/DDBJ databases">
        <title>Complete genome sequence of Mucilaginibacter sp. strain BJC16-A31.</title>
        <authorList>
            <consortium name="Henan University of Science and Technology"/>
            <person name="You X."/>
        </authorList>
    </citation>
    <scope>NUCLEOTIDE SEQUENCE [LARGE SCALE GENOMIC DNA]</scope>
    <source>
        <strain evidence="2 3">BJC16-A31</strain>
    </source>
</reference>
<evidence type="ECO:0000313" key="2">
    <source>
        <dbReference type="EMBL" id="ASU35855.1"/>
    </source>
</evidence>
<gene>
    <name evidence="2" type="ORF">MuYL_3970</name>
</gene>
<accession>A0A223P162</accession>
<evidence type="ECO:0000256" key="1">
    <source>
        <dbReference type="SAM" id="SignalP"/>
    </source>
</evidence>
<feature type="signal peptide" evidence="1">
    <location>
        <begin position="1"/>
        <end position="25"/>
    </location>
</feature>
<sequence>MEIKRYKLKAMLLGSLLAVTLYACKKENVTTASVNLPVVEAYLMAGKPITIKVYQQKDISDTAKYGAGIKGLQLSIADGSKTVVLTETKAGTYVYADSTFLTAGKTYSLKFSYLTYAVSATTVMPAKPQNFATRVSTITIDGLTGRNSATDTLNRFTWTNPDSLNHVLLFNNLDGIDFPTGSFGNRSANFIMNTERAAAFEVTQRPFSYYGHYDVVLLRVNKEYIDLLTSNSANSTSQSLASQPTNVLNGFGIFTAMQADTLKFNVF</sequence>
<dbReference type="PROSITE" id="PS51257">
    <property type="entry name" value="PROKAR_LIPOPROTEIN"/>
    <property type="match status" value="1"/>
</dbReference>
<evidence type="ECO:0008006" key="4">
    <source>
        <dbReference type="Google" id="ProtNLM"/>
    </source>
</evidence>
<name>A0A223P162_9SPHI</name>
<dbReference type="Proteomes" id="UP000215002">
    <property type="component" value="Chromosome"/>
</dbReference>
<dbReference type="KEGG" id="muc:MuYL_3970"/>
<protein>
    <recommendedName>
        <fullName evidence="4">DUF4249 domain-containing protein</fullName>
    </recommendedName>
</protein>
<keyword evidence="3" id="KW-1185">Reference proteome</keyword>
<dbReference type="OrthoDB" id="1117838at2"/>
<dbReference type="EMBL" id="CP022743">
    <property type="protein sequence ID" value="ASU35855.1"/>
    <property type="molecule type" value="Genomic_DNA"/>
</dbReference>
<feature type="chain" id="PRO_5013121390" description="DUF4249 domain-containing protein" evidence="1">
    <location>
        <begin position="26"/>
        <end position="267"/>
    </location>
</feature>
<keyword evidence="1" id="KW-0732">Signal</keyword>
<evidence type="ECO:0000313" key="3">
    <source>
        <dbReference type="Proteomes" id="UP000215002"/>
    </source>
</evidence>